<evidence type="ECO:0000256" key="2">
    <source>
        <dbReference type="ARBA" id="ARBA00008873"/>
    </source>
</evidence>
<evidence type="ECO:0000313" key="11">
    <source>
        <dbReference type="EMBL" id="QSO49760.1"/>
    </source>
</evidence>
<feature type="transmembrane region" description="Helical" evidence="8">
    <location>
        <begin position="165"/>
        <end position="182"/>
    </location>
</feature>
<keyword evidence="3" id="KW-0813">Transport</keyword>
<evidence type="ECO:0000256" key="1">
    <source>
        <dbReference type="ARBA" id="ARBA00004141"/>
    </source>
</evidence>
<sequence>MKRAFLLTLVILAAEVTGAYLSHSLALMSDAGHVLTDVAAIGLSWYALRQAEKPSNSNMTFGYMRSGILAALANGVALILITVWILFEAYRRFSHPVPVHGGWMFGSAAVGLCLNLYLGLGMRHDEDLNVRSAVLHMLGDAAASAGVIVAGFIILFTHWYVLDPILSVLIALLIASGAWRIVHQTVLILMEGTPRGVDFNEVVKTIKSVPSVRDVHDVHIWTITSGRNALSCHIVVDGNMSVHSAQALLRDIEHRLVHMGIGHVTVQTEDPEHPHEAGELCCQPERLSEAHSH</sequence>
<evidence type="ECO:0000256" key="6">
    <source>
        <dbReference type="ARBA" id="ARBA00023065"/>
    </source>
</evidence>
<dbReference type="Pfam" id="PF16916">
    <property type="entry name" value="ZT_dimer"/>
    <property type="match status" value="1"/>
</dbReference>
<keyword evidence="6" id="KW-0406">Ion transport</keyword>
<protein>
    <submittedName>
        <fullName evidence="11">Cation transporter</fullName>
    </submittedName>
</protein>
<feature type="transmembrane region" description="Helical" evidence="8">
    <location>
        <begin position="141"/>
        <end position="159"/>
    </location>
</feature>
<dbReference type="NCBIfam" id="TIGR01297">
    <property type="entry name" value="CDF"/>
    <property type="match status" value="1"/>
</dbReference>
<feature type="transmembrane region" description="Helical" evidence="8">
    <location>
        <begin position="99"/>
        <end position="120"/>
    </location>
</feature>
<dbReference type="KEGG" id="afx:JZ786_08535"/>
<keyword evidence="7 8" id="KW-0472">Membrane</keyword>
<dbReference type="PANTHER" id="PTHR11562:SF17">
    <property type="entry name" value="RE54080P-RELATED"/>
    <property type="match status" value="1"/>
</dbReference>
<dbReference type="InterPro" id="IPR036837">
    <property type="entry name" value="Cation_efflux_CTD_sf"/>
</dbReference>
<dbReference type="GO" id="GO:0005886">
    <property type="term" value="C:plasma membrane"/>
    <property type="evidence" value="ECO:0007669"/>
    <property type="project" value="TreeGrafter"/>
</dbReference>
<dbReference type="InterPro" id="IPR050681">
    <property type="entry name" value="CDF/SLC30A"/>
</dbReference>
<dbReference type="PANTHER" id="PTHR11562">
    <property type="entry name" value="CATION EFFLUX PROTEIN/ ZINC TRANSPORTER"/>
    <property type="match status" value="1"/>
</dbReference>
<dbReference type="GO" id="GO:0005385">
    <property type="term" value="F:zinc ion transmembrane transporter activity"/>
    <property type="evidence" value="ECO:0007669"/>
    <property type="project" value="TreeGrafter"/>
</dbReference>
<dbReference type="InterPro" id="IPR027469">
    <property type="entry name" value="Cation_efflux_TMD_sf"/>
</dbReference>
<gene>
    <name evidence="11" type="ORF">JZ786_08535</name>
</gene>
<evidence type="ECO:0000313" key="12">
    <source>
        <dbReference type="Proteomes" id="UP000663505"/>
    </source>
</evidence>
<feature type="transmembrane region" description="Helical" evidence="8">
    <location>
        <begin position="68"/>
        <end position="87"/>
    </location>
</feature>
<dbReference type="EMBL" id="CP071182">
    <property type="protein sequence ID" value="QSO49760.1"/>
    <property type="molecule type" value="Genomic_DNA"/>
</dbReference>
<keyword evidence="4 8" id="KW-0812">Transmembrane</keyword>
<dbReference type="AlphaFoldDB" id="A0A9X7Z9I8"/>
<keyword evidence="12" id="KW-1185">Reference proteome</keyword>
<evidence type="ECO:0000256" key="8">
    <source>
        <dbReference type="SAM" id="Phobius"/>
    </source>
</evidence>
<reference evidence="11 12" key="1">
    <citation type="submission" date="2021-02" db="EMBL/GenBank/DDBJ databases">
        <title>Alicyclobacillus curvatus sp. nov. and Alicyclobacillus mengziensis sp. nov., two acidophilic bacteria isolated from acid mine drainage.</title>
        <authorList>
            <person name="Huang Y."/>
        </authorList>
    </citation>
    <scope>NUCLEOTIDE SEQUENCE [LARGE SCALE GENOMIC DNA]</scope>
    <source>
        <strain evidence="11 12">S30H14</strain>
    </source>
</reference>
<dbReference type="SUPFAM" id="SSF160240">
    <property type="entry name" value="Cation efflux protein cytoplasmic domain-like"/>
    <property type="match status" value="1"/>
</dbReference>
<evidence type="ECO:0000256" key="5">
    <source>
        <dbReference type="ARBA" id="ARBA00022989"/>
    </source>
</evidence>
<dbReference type="Gene3D" id="3.30.70.1350">
    <property type="entry name" value="Cation efflux protein, cytoplasmic domain"/>
    <property type="match status" value="1"/>
</dbReference>
<feature type="transmembrane region" description="Helical" evidence="8">
    <location>
        <begin position="31"/>
        <end position="48"/>
    </location>
</feature>
<evidence type="ECO:0000256" key="3">
    <source>
        <dbReference type="ARBA" id="ARBA00022448"/>
    </source>
</evidence>
<dbReference type="InterPro" id="IPR058533">
    <property type="entry name" value="Cation_efflux_TM"/>
</dbReference>
<comment type="subcellular location">
    <subcellularLocation>
        <location evidence="1">Membrane</location>
        <topology evidence="1">Multi-pass membrane protein</topology>
    </subcellularLocation>
</comment>
<proteinExistence type="inferred from homology"/>
<dbReference type="InterPro" id="IPR002524">
    <property type="entry name" value="Cation_efflux"/>
</dbReference>
<name>A0A9X7Z9I8_9BACL</name>
<evidence type="ECO:0000256" key="4">
    <source>
        <dbReference type="ARBA" id="ARBA00022692"/>
    </source>
</evidence>
<dbReference type="InterPro" id="IPR027470">
    <property type="entry name" value="Cation_efflux_CTD"/>
</dbReference>
<dbReference type="Proteomes" id="UP000663505">
    <property type="component" value="Chromosome"/>
</dbReference>
<dbReference type="Pfam" id="PF01545">
    <property type="entry name" value="Cation_efflux"/>
    <property type="match status" value="1"/>
</dbReference>
<feature type="domain" description="Cation efflux protein cytoplasmic" evidence="10">
    <location>
        <begin position="194"/>
        <end position="269"/>
    </location>
</feature>
<evidence type="ECO:0000259" key="9">
    <source>
        <dbReference type="Pfam" id="PF01545"/>
    </source>
</evidence>
<comment type="similarity">
    <text evidence="2">Belongs to the cation diffusion facilitator (CDF) transporter (TC 2.A.4) family. SLC30A subfamily.</text>
</comment>
<dbReference type="Gene3D" id="1.20.1510.10">
    <property type="entry name" value="Cation efflux protein transmembrane domain"/>
    <property type="match status" value="1"/>
</dbReference>
<dbReference type="SUPFAM" id="SSF161111">
    <property type="entry name" value="Cation efflux protein transmembrane domain-like"/>
    <property type="match status" value="1"/>
</dbReference>
<evidence type="ECO:0000256" key="7">
    <source>
        <dbReference type="ARBA" id="ARBA00023136"/>
    </source>
</evidence>
<keyword evidence="5 8" id="KW-1133">Transmembrane helix</keyword>
<accession>A0A9X7Z9I8</accession>
<organism evidence="11 12">
    <name type="scientific">Alicyclobacillus mengziensis</name>
    <dbReference type="NCBI Taxonomy" id="2931921"/>
    <lineage>
        <taxon>Bacteria</taxon>
        <taxon>Bacillati</taxon>
        <taxon>Bacillota</taxon>
        <taxon>Bacilli</taxon>
        <taxon>Bacillales</taxon>
        <taxon>Alicyclobacillaceae</taxon>
        <taxon>Alicyclobacillus</taxon>
    </lineage>
</organism>
<feature type="domain" description="Cation efflux protein transmembrane" evidence="9">
    <location>
        <begin position="3"/>
        <end position="190"/>
    </location>
</feature>
<evidence type="ECO:0000259" key="10">
    <source>
        <dbReference type="Pfam" id="PF16916"/>
    </source>
</evidence>